<dbReference type="GO" id="GO:0004049">
    <property type="term" value="F:anthranilate synthase activity"/>
    <property type="evidence" value="ECO:0007669"/>
    <property type="project" value="UniProtKB-EC"/>
</dbReference>
<dbReference type="SUPFAM" id="SSF52317">
    <property type="entry name" value="Class I glutamine amidotransferase-like"/>
    <property type="match status" value="1"/>
</dbReference>
<evidence type="ECO:0000259" key="5">
    <source>
        <dbReference type="Pfam" id="PF00117"/>
    </source>
</evidence>
<keyword evidence="3" id="KW-0456">Lyase</keyword>
<dbReference type="GO" id="GO:0000162">
    <property type="term" value="P:L-tryptophan biosynthetic process"/>
    <property type="evidence" value="ECO:0007669"/>
    <property type="project" value="TreeGrafter"/>
</dbReference>
<evidence type="ECO:0000256" key="4">
    <source>
        <dbReference type="ARBA" id="ARBA00047683"/>
    </source>
</evidence>
<comment type="catalytic activity">
    <reaction evidence="4">
        <text>chorismate + L-glutamine = anthranilate + pyruvate + L-glutamate + H(+)</text>
        <dbReference type="Rhea" id="RHEA:21732"/>
        <dbReference type="ChEBI" id="CHEBI:15361"/>
        <dbReference type="ChEBI" id="CHEBI:15378"/>
        <dbReference type="ChEBI" id="CHEBI:16567"/>
        <dbReference type="ChEBI" id="CHEBI:29748"/>
        <dbReference type="ChEBI" id="CHEBI:29985"/>
        <dbReference type="ChEBI" id="CHEBI:58359"/>
        <dbReference type="EC" id="4.1.3.27"/>
    </reaction>
</comment>
<evidence type="ECO:0000313" key="8">
    <source>
        <dbReference type="Proteomes" id="UP000305929"/>
    </source>
</evidence>
<comment type="caution">
    <text evidence="7">The sequence shown here is derived from an EMBL/GenBank/DDBJ whole genome shotgun (WGS) entry which is preliminary data.</text>
</comment>
<dbReference type="InterPro" id="IPR006221">
    <property type="entry name" value="TrpG/PapA_dom"/>
</dbReference>
<dbReference type="InterPro" id="IPR019999">
    <property type="entry name" value="Anth_synth_I-like"/>
</dbReference>
<evidence type="ECO:0000256" key="3">
    <source>
        <dbReference type="ARBA" id="ARBA00023239"/>
    </source>
</evidence>
<dbReference type="AlphaFoldDB" id="A0A4U5WC81"/>
<dbReference type="EC" id="4.1.3.27" evidence="1"/>
<dbReference type="PROSITE" id="PS51273">
    <property type="entry name" value="GATASE_TYPE_1"/>
    <property type="match status" value="1"/>
</dbReference>
<sequence>MTEDLLSRVLREQPPAYALLHRPERAGDTLDVLLGEVSEVDTFAAIPLPEPAAGAGAGHDVLAIVPYRQVRERGFAAPDDGAPLLTMAITAQERLPLAEALRRLPDRPVALTGERFEPDDARYAGLVRRVIDEEIGRGEGANFVLKRSFVADISDYGPLSAWSFFRRLLERESGAYWTYLVHTGGRTFVGASPERHISLADGTAVMNPISGTYRYPASGPALPEVMAFLADPKESDELYMVVDEELKMMARICEPGVRVVGPYLKEMARLAHTEYFIEGRTTRDVREILRETLLAPTVTGSPLESATKVISRYEPGGRDYYSGVLALIGRDGHGGRTLDSAILIRTADIDTAGRVRIGVGATLVRHSVPEAEVAETRAKAAGLLAALESRGPDGFADHPQVREALARRNETIAGFWLGAGGRPERTVPTLEGRRVLVVDAEDTFTAMIDHQLRSMGPEVTVRRFDEPYDVDGYDLVVMGPGPGDPRDADDPKIAHLRSAVGALLRERRPFLAICLSHQVLSALLGLEIVRRPVPNQGVQREIDLFGRRERVGFYNTFAARGDGDGIDRPGTGRVQVSRDAETGEIHALRGPGFASLQFHPESVLTEDGPRIVGGLLTEALGVTVG</sequence>
<keyword evidence="2" id="KW-0315">Glutamine amidotransferase</keyword>
<dbReference type="CDD" id="cd01743">
    <property type="entry name" value="GATase1_Anthranilate_Synthase"/>
    <property type="match status" value="1"/>
</dbReference>
<feature type="domain" description="Glutamine amidotransferase" evidence="5">
    <location>
        <begin position="436"/>
        <end position="612"/>
    </location>
</feature>
<organism evidence="7 8">
    <name type="scientific">Streptomyces lasalocidi</name>
    <name type="common">Streptomyces lasaliensis</name>
    <dbReference type="NCBI Taxonomy" id="324833"/>
    <lineage>
        <taxon>Bacteria</taxon>
        <taxon>Bacillati</taxon>
        <taxon>Actinomycetota</taxon>
        <taxon>Actinomycetes</taxon>
        <taxon>Kitasatosporales</taxon>
        <taxon>Streptomycetaceae</taxon>
        <taxon>Streptomyces</taxon>
    </lineage>
</organism>
<dbReference type="Gene3D" id="3.60.120.10">
    <property type="entry name" value="Anthranilate synthase"/>
    <property type="match status" value="1"/>
</dbReference>
<dbReference type="InterPro" id="IPR005801">
    <property type="entry name" value="ADC_synthase"/>
</dbReference>
<dbReference type="RefSeq" id="WP_137305251.1">
    <property type="nucleotide sequence ID" value="NZ_SZNQ01000001.1"/>
</dbReference>
<dbReference type="PANTHER" id="PTHR11236">
    <property type="entry name" value="AMINOBENZOATE/ANTHRANILATE SYNTHASE"/>
    <property type="match status" value="1"/>
</dbReference>
<name>A0A4U5WC81_STRLS</name>
<evidence type="ECO:0000313" key="7">
    <source>
        <dbReference type="EMBL" id="TKS99363.1"/>
    </source>
</evidence>
<dbReference type="Pfam" id="PF00425">
    <property type="entry name" value="Chorismate_bind"/>
    <property type="match status" value="1"/>
</dbReference>
<protein>
    <recommendedName>
        <fullName evidence="1">anthranilate synthase</fullName>
        <ecNumber evidence="1">4.1.3.27</ecNumber>
    </recommendedName>
</protein>
<dbReference type="Gene3D" id="3.40.50.880">
    <property type="match status" value="1"/>
</dbReference>
<dbReference type="OrthoDB" id="8594609at2"/>
<dbReference type="InterPro" id="IPR017926">
    <property type="entry name" value="GATASE"/>
</dbReference>
<dbReference type="PRINTS" id="PR00097">
    <property type="entry name" value="ANTSNTHASEII"/>
</dbReference>
<feature type="domain" description="Chorismate-utilising enzyme C-terminal" evidence="6">
    <location>
        <begin position="121"/>
        <end position="379"/>
    </location>
</feature>
<reference evidence="7 8" key="1">
    <citation type="submission" date="2019-04" db="EMBL/GenBank/DDBJ databases">
        <title>Streptomyces lasaliensis sp. nov., an Actinomycete isolated from soil which produces the polyether antibiotic lasalocid.</title>
        <authorList>
            <person name="Erwin G."/>
            <person name="Haber C."/>
        </authorList>
    </citation>
    <scope>NUCLEOTIDE SEQUENCE [LARGE SCALE GENOMIC DNA]</scope>
    <source>
        <strain evidence="7 8">X-537</strain>
    </source>
</reference>
<dbReference type="InterPro" id="IPR029062">
    <property type="entry name" value="Class_I_gatase-like"/>
</dbReference>
<dbReference type="PANTHER" id="PTHR11236:SF49">
    <property type="entry name" value="ANTHRANILATE SYNTHASE COMPONENT 1"/>
    <property type="match status" value="1"/>
</dbReference>
<evidence type="ECO:0000256" key="1">
    <source>
        <dbReference type="ARBA" id="ARBA00012266"/>
    </source>
</evidence>
<gene>
    <name evidence="7" type="ORF">E4U91_04000</name>
</gene>
<dbReference type="InterPro" id="IPR015890">
    <property type="entry name" value="Chorismate_C"/>
</dbReference>
<evidence type="ECO:0000256" key="2">
    <source>
        <dbReference type="ARBA" id="ARBA00022962"/>
    </source>
</evidence>
<dbReference type="SUPFAM" id="SSF56322">
    <property type="entry name" value="ADC synthase"/>
    <property type="match status" value="1"/>
</dbReference>
<dbReference type="PRINTS" id="PR00096">
    <property type="entry name" value="GATASE"/>
</dbReference>
<accession>A0A4U5WC81</accession>
<evidence type="ECO:0000259" key="6">
    <source>
        <dbReference type="Pfam" id="PF00425"/>
    </source>
</evidence>
<keyword evidence="8" id="KW-1185">Reference proteome</keyword>
<dbReference type="Proteomes" id="UP000305929">
    <property type="component" value="Unassembled WGS sequence"/>
</dbReference>
<dbReference type="EMBL" id="SZNQ01000001">
    <property type="protein sequence ID" value="TKS99363.1"/>
    <property type="molecule type" value="Genomic_DNA"/>
</dbReference>
<dbReference type="Pfam" id="PF00117">
    <property type="entry name" value="GATase"/>
    <property type="match status" value="1"/>
</dbReference>
<proteinExistence type="predicted"/>